<feature type="domain" description="HAMP" evidence="12">
    <location>
        <begin position="221"/>
        <end position="273"/>
    </location>
</feature>
<dbReference type="STRING" id="83656.B1H18_02205"/>
<accession>A0A1V4AGW7</accession>
<dbReference type="InterPro" id="IPR005467">
    <property type="entry name" value="His_kinase_dom"/>
</dbReference>
<evidence type="ECO:0000313" key="14">
    <source>
        <dbReference type="Proteomes" id="UP000190539"/>
    </source>
</evidence>
<dbReference type="InterPro" id="IPR052162">
    <property type="entry name" value="Sensor_kinase/Photoreceptor"/>
</dbReference>
<proteinExistence type="predicted"/>
<dbReference type="CDD" id="cd00082">
    <property type="entry name" value="HisKA"/>
    <property type="match status" value="1"/>
</dbReference>
<dbReference type="SUPFAM" id="SSF55874">
    <property type="entry name" value="ATPase domain of HSP90 chaperone/DNA topoisomerase II/histidine kinase"/>
    <property type="match status" value="1"/>
</dbReference>
<dbReference type="InterPro" id="IPR003594">
    <property type="entry name" value="HATPase_dom"/>
</dbReference>
<dbReference type="Gene3D" id="1.10.287.130">
    <property type="match status" value="1"/>
</dbReference>
<dbReference type="GO" id="GO:0000155">
    <property type="term" value="F:phosphorelay sensor kinase activity"/>
    <property type="evidence" value="ECO:0007669"/>
    <property type="project" value="InterPro"/>
</dbReference>
<dbReference type="EC" id="2.7.13.3" evidence="3"/>
<dbReference type="InterPro" id="IPR007891">
    <property type="entry name" value="CHASE3"/>
</dbReference>
<dbReference type="SMART" id="SM00304">
    <property type="entry name" value="HAMP"/>
    <property type="match status" value="1"/>
</dbReference>
<dbReference type="CDD" id="cd06225">
    <property type="entry name" value="HAMP"/>
    <property type="match status" value="1"/>
</dbReference>
<name>A0A1V4AGW7_9ACTN</name>
<evidence type="ECO:0000256" key="3">
    <source>
        <dbReference type="ARBA" id="ARBA00012438"/>
    </source>
</evidence>
<evidence type="ECO:0000256" key="5">
    <source>
        <dbReference type="ARBA" id="ARBA00022679"/>
    </source>
</evidence>
<dbReference type="PANTHER" id="PTHR43304">
    <property type="entry name" value="PHYTOCHROME-LIKE PROTEIN CPH1"/>
    <property type="match status" value="1"/>
</dbReference>
<dbReference type="InterPro" id="IPR003660">
    <property type="entry name" value="HAMP_dom"/>
</dbReference>
<evidence type="ECO:0000313" key="13">
    <source>
        <dbReference type="EMBL" id="OON82861.1"/>
    </source>
</evidence>
<keyword evidence="8 10" id="KW-1133">Transmembrane helix</keyword>
<dbReference type="PRINTS" id="PR00344">
    <property type="entry name" value="BCTRLSENSOR"/>
</dbReference>
<dbReference type="InterPro" id="IPR036097">
    <property type="entry name" value="HisK_dim/P_sf"/>
</dbReference>
<feature type="transmembrane region" description="Helical" evidence="10">
    <location>
        <begin position="23"/>
        <end position="46"/>
    </location>
</feature>
<evidence type="ECO:0000259" key="11">
    <source>
        <dbReference type="PROSITE" id="PS50109"/>
    </source>
</evidence>
<dbReference type="PROSITE" id="PS50109">
    <property type="entry name" value="HIS_KIN"/>
    <property type="match status" value="1"/>
</dbReference>
<evidence type="ECO:0000256" key="6">
    <source>
        <dbReference type="ARBA" id="ARBA00022692"/>
    </source>
</evidence>
<dbReference type="GO" id="GO:0005886">
    <property type="term" value="C:plasma membrane"/>
    <property type="evidence" value="ECO:0007669"/>
    <property type="project" value="UniProtKB-SubCell"/>
</dbReference>
<dbReference type="SMART" id="SM00388">
    <property type="entry name" value="HisKA"/>
    <property type="match status" value="1"/>
</dbReference>
<dbReference type="Gene3D" id="3.30.565.10">
    <property type="entry name" value="Histidine kinase-like ATPase, C-terminal domain"/>
    <property type="match status" value="1"/>
</dbReference>
<dbReference type="Proteomes" id="UP000190539">
    <property type="component" value="Unassembled WGS sequence"/>
</dbReference>
<feature type="transmembrane region" description="Helical" evidence="10">
    <location>
        <begin position="199"/>
        <end position="219"/>
    </location>
</feature>
<keyword evidence="5" id="KW-0808">Transferase</keyword>
<gene>
    <name evidence="13" type="ORF">B1H18_02205</name>
</gene>
<dbReference type="InterPro" id="IPR004358">
    <property type="entry name" value="Sig_transdc_His_kin-like_C"/>
</dbReference>
<dbReference type="PROSITE" id="PS50885">
    <property type="entry name" value="HAMP"/>
    <property type="match status" value="1"/>
</dbReference>
<dbReference type="AlphaFoldDB" id="A0A1V4AGW7"/>
<comment type="subcellular location">
    <subcellularLocation>
        <location evidence="2">Cell membrane</location>
    </subcellularLocation>
</comment>
<comment type="caution">
    <text evidence="13">The sequence shown here is derived from an EMBL/GenBank/DDBJ whole genome shotgun (WGS) entry which is preliminary data.</text>
</comment>
<feature type="domain" description="Histidine kinase" evidence="11">
    <location>
        <begin position="302"/>
        <end position="516"/>
    </location>
</feature>
<keyword evidence="14" id="KW-1185">Reference proteome</keyword>
<dbReference type="SUPFAM" id="SSF158472">
    <property type="entry name" value="HAMP domain-like"/>
    <property type="match status" value="1"/>
</dbReference>
<evidence type="ECO:0000256" key="2">
    <source>
        <dbReference type="ARBA" id="ARBA00004236"/>
    </source>
</evidence>
<dbReference type="SMART" id="SM00387">
    <property type="entry name" value="HATPase_c"/>
    <property type="match status" value="1"/>
</dbReference>
<dbReference type="Pfam" id="PF05227">
    <property type="entry name" value="CHASE3"/>
    <property type="match status" value="1"/>
</dbReference>
<evidence type="ECO:0000256" key="7">
    <source>
        <dbReference type="ARBA" id="ARBA00022777"/>
    </source>
</evidence>
<evidence type="ECO:0000256" key="1">
    <source>
        <dbReference type="ARBA" id="ARBA00000085"/>
    </source>
</evidence>
<keyword evidence="7 13" id="KW-0418">Kinase</keyword>
<reference evidence="13 14" key="1">
    <citation type="submission" date="2017-02" db="EMBL/GenBank/DDBJ databases">
        <title>Draft Genome Sequence of Streptomyces tsukubaensis F601, a Producer of the immunosuppressant tacrolimus FK506.</title>
        <authorList>
            <person name="Zong G."/>
            <person name="Zhong C."/>
            <person name="Fu J."/>
            <person name="Qin R."/>
            <person name="Cao G."/>
        </authorList>
    </citation>
    <scope>NUCLEOTIDE SEQUENCE [LARGE SCALE GENOMIC DNA]</scope>
    <source>
        <strain evidence="13 14">F601</strain>
    </source>
</reference>
<dbReference type="InterPro" id="IPR036890">
    <property type="entry name" value="HATPase_C_sf"/>
</dbReference>
<organism evidence="13 14">
    <name type="scientific">Streptomyces tsukubensis</name>
    <dbReference type="NCBI Taxonomy" id="83656"/>
    <lineage>
        <taxon>Bacteria</taxon>
        <taxon>Bacillati</taxon>
        <taxon>Actinomycetota</taxon>
        <taxon>Actinomycetes</taxon>
        <taxon>Kitasatosporales</taxon>
        <taxon>Streptomycetaceae</taxon>
        <taxon>Streptomyces</taxon>
    </lineage>
</organism>
<evidence type="ECO:0000256" key="4">
    <source>
        <dbReference type="ARBA" id="ARBA00022553"/>
    </source>
</evidence>
<dbReference type="Pfam" id="PF00672">
    <property type="entry name" value="HAMP"/>
    <property type="match status" value="1"/>
</dbReference>
<evidence type="ECO:0000259" key="12">
    <source>
        <dbReference type="PROSITE" id="PS50885"/>
    </source>
</evidence>
<protein>
    <recommendedName>
        <fullName evidence="3">histidine kinase</fullName>
        <ecNumber evidence="3">2.7.13.3</ecNumber>
    </recommendedName>
</protein>
<dbReference type="PANTHER" id="PTHR43304:SF1">
    <property type="entry name" value="PAC DOMAIN-CONTAINING PROTEIN"/>
    <property type="match status" value="1"/>
</dbReference>
<keyword evidence="9" id="KW-0902">Two-component regulatory system</keyword>
<dbReference type="Pfam" id="PF02518">
    <property type="entry name" value="HATPase_c"/>
    <property type="match status" value="1"/>
</dbReference>
<evidence type="ECO:0000256" key="8">
    <source>
        <dbReference type="ARBA" id="ARBA00022989"/>
    </source>
</evidence>
<dbReference type="Gene3D" id="6.10.340.10">
    <property type="match status" value="1"/>
</dbReference>
<dbReference type="InterPro" id="IPR003661">
    <property type="entry name" value="HisK_dim/P_dom"/>
</dbReference>
<dbReference type="EMBL" id="MVFC01000001">
    <property type="protein sequence ID" value="OON82861.1"/>
    <property type="molecule type" value="Genomic_DNA"/>
</dbReference>
<keyword evidence="4" id="KW-0597">Phosphoprotein</keyword>
<dbReference type="Pfam" id="PF00512">
    <property type="entry name" value="HisKA"/>
    <property type="match status" value="1"/>
</dbReference>
<evidence type="ECO:0000256" key="9">
    <source>
        <dbReference type="ARBA" id="ARBA00023012"/>
    </source>
</evidence>
<keyword evidence="6 10" id="KW-0812">Transmembrane</keyword>
<keyword evidence="10" id="KW-0472">Membrane</keyword>
<comment type="catalytic activity">
    <reaction evidence="1">
        <text>ATP + protein L-histidine = ADP + protein N-phospho-L-histidine.</text>
        <dbReference type="EC" id="2.7.13.3"/>
    </reaction>
</comment>
<sequence>MPVRSTTPRAGLRRPGDWTTTRWVTAGVLVFLAVLMVLAALGAWSLSYSQSVNNQLINQRSPAQVEAVRLQTALLNQETGIRGYGLSGARAFLAPYQEGVAQQASAERGLRTLTRGDSRSVKDFARVESLAGVWRRTFADPVLSAPAGSTSKVANERAESGRVSFDRLRSALTEQQQHLSAEREDTKSALFQARTLRNVAFTLIVTTIIAMAVLVLAGLRRGVTDPLGRLSGQVRAVAEGDFDRPIAAAGPADLRSLSADVEGMRRRLVDELQATGEARAALHAQTTELRRSNEELEQFAYVASHDLQEPLRKVASFCQLLQRRYASELDDRANQYIEFAVGGANRMQTLINDLLAFSRVGRMHKKWATVDLERVWAAVVDSLGCMIEEKEAEVVHDPLPTVAGDATQLGMLFQNLLGNAVKFHAPDRPPVVGLSVRSAEGLWHFAVADNGIGIDPSFADRIFVIFQRLHSRDAYPGNGIGLALCKKIIEYHGGTITLDPDHTPGARFTFTLPVVEGREITAEAGEPGGQPVGPRSD</sequence>
<dbReference type="SUPFAM" id="SSF47384">
    <property type="entry name" value="Homodimeric domain of signal transducing histidine kinase"/>
    <property type="match status" value="1"/>
</dbReference>
<evidence type="ECO:0000256" key="10">
    <source>
        <dbReference type="SAM" id="Phobius"/>
    </source>
</evidence>
<dbReference type="RefSeq" id="WP_227024965.1">
    <property type="nucleotide sequence ID" value="NZ_CP045178.1"/>
</dbReference>